<organism evidence="8 9">
    <name type="scientific">Actinoplanes derwentensis</name>
    <dbReference type="NCBI Taxonomy" id="113562"/>
    <lineage>
        <taxon>Bacteria</taxon>
        <taxon>Bacillati</taxon>
        <taxon>Actinomycetota</taxon>
        <taxon>Actinomycetes</taxon>
        <taxon>Micromonosporales</taxon>
        <taxon>Micromonosporaceae</taxon>
        <taxon>Actinoplanes</taxon>
    </lineage>
</organism>
<dbReference type="Gene3D" id="1.10.10.10">
    <property type="entry name" value="Winged helix-like DNA-binding domain superfamily/Winged helix DNA-binding domain"/>
    <property type="match status" value="1"/>
</dbReference>
<dbReference type="GO" id="GO:0003677">
    <property type="term" value="F:DNA binding"/>
    <property type="evidence" value="ECO:0007669"/>
    <property type="project" value="UniProtKB-KW"/>
</dbReference>
<dbReference type="Pfam" id="PF00486">
    <property type="entry name" value="Trans_reg_C"/>
    <property type="match status" value="1"/>
</dbReference>
<evidence type="ECO:0000256" key="2">
    <source>
        <dbReference type="ARBA" id="ARBA00023015"/>
    </source>
</evidence>
<dbReference type="Proteomes" id="UP000198688">
    <property type="component" value="Chromosome I"/>
</dbReference>
<dbReference type="InterPro" id="IPR001867">
    <property type="entry name" value="OmpR/PhoB-type_DNA-bd"/>
</dbReference>
<dbReference type="Gene3D" id="1.25.40.10">
    <property type="entry name" value="Tetratricopeptide repeat domain"/>
    <property type="match status" value="1"/>
</dbReference>
<comment type="similarity">
    <text evidence="1">Belongs to the AfsR/DnrI/RedD regulatory family.</text>
</comment>
<evidence type="ECO:0000256" key="1">
    <source>
        <dbReference type="ARBA" id="ARBA00005820"/>
    </source>
</evidence>
<sequence>MEEVRLLGPVEIGTRTGSVQIGEPRRLAVLAALAVDTDRVVPTTTLVDRVWGDEPPGQAVKTLSTYITRIRRVLHESFRDSPVTVVNQPGGYRLTARPDQVDLFRFRDLVDEAREQACPREKRAIVLRQAVALHRGDPLTGASGAWATRTREHLNGELLAAQAEWAEAELAVGNAATVLAPLAILTGTNPLVEPLILALVRALVAAGRPTEALERCRLHQQRLVTEYGTDPSPQLTALYASILRSDDLDGQIGPPPAEASRPVPDQDGPGLTRPPAQLPLSARGFAGRDAELAALEGISRSGDANPAAPAVIAISGIAGIGKPNPGI</sequence>
<feature type="domain" description="OmpR/PhoB-type" evidence="6">
    <location>
        <begin position="18"/>
        <end position="94"/>
    </location>
</feature>
<evidence type="ECO:0000259" key="7">
    <source>
        <dbReference type="SMART" id="SM01043"/>
    </source>
</evidence>
<evidence type="ECO:0000259" key="6">
    <source>
        <dbReference type="SMART" id="SM00862"/>
    </source>
</evidence>
<dbReference type="InterPro" id="IPR051677">
    <property type="entry name" value="AfsR-DnrI-RedD_regulator"/>
</dbReference>
<dbReference type="GO" id="GO:0000160">
    <property type="term" value="P:phosphorelay signal transduction system"/>
    <property type="evidence" value="ECO:0007669"/>
    <property type="project" value="InterPro"/>
</dbReference>
<evidence type="ECO:0000256" key="3">
    <source>
        <dbReference type="ARBA" id="ARBA00023125"/>
    </source>
</evidence>
<dbReference type="SMART" id="SM01043">
    <property type="entry name" value="BTAD"/>
    <property type="match status" value="1"/>
</dbReference>
<dbReference type="SUPFAM" id="SSF48452">
    <property type="entry name" value="TPR-like"/>
    <property type="match status" value="1"/>
</dbReference>
<keyword evidence="3 8" id="KW-0238">DNA-binding</keyword>
<dbReference type="PANTHER" id="PTHR35807:SF1">
    <property type="entry name" value="TRANSCRIPTIONAL REGULATOR REDD"/>
    <property type="match status" value="1"/>
</dbReference>
<feature type="region of interest" description="Disordered" evidence="5">
    <location>
        <begin position="249"/>
        <end position="280"/>
    </location>
</feature>
<dbReference type="EMBL" id="LT629758">
    <property type="protein sequence ID" value="SDS71550.1"/>
    <property type="molecule type" value="Genomic_DNA"/>
</dbReference>
<dbReference type="InterPro" id="IPR036388">
    <property type="entry name" value="WH-like_DNA-bd_sf"/>
</dbReference>
<dbReference type="AlphaFoldDB" id="A0A1H1UGQ3"/>
<proteinExistence type="inferred from homology"/>
<evidence type="ECO:0000313" key="9">
    <source>
        <dbReference type="Proteomes" id="UP000198688"/>
    </source>
</evidence>
<dbReference type="STRING" id="113562.SAMN04489716_1432"/>
<accession>A0A1H1UGQ3</accession>
<evidence type="ECO:0000256" key="4">
    <source>
        <dbReference type="ARBA" id="ARBA00023163"/>
    </source>
</evidence>
<feature type="domain" description="Bacterial transcriptional activator" evidence="7">
    <location>
        <begin position="101"/>
        <end position="243"/>
    </location>
</feature>
<gene>
    <name evidence="8" type="ORF">SAMN04489716_1432</name>
</gene>
<dbReference type="InterPro" id="IPR011990">
    <property type="entry name" value="TPR-like_helical_dom_sf"/>
</dbReference>
<protein>
    <submittedName>
        <fullName evidence="8">DNA-binding transcriptional activator of the SARP family</fullName>
    </submittedName>
</protein>
<keyword evidence="2" id="KW-0805">Transcription regulation</keyword>
<reference evidence="8 9" key="1">
    <citation type="submission" date="2016-10" db="EMBL/GenBank/DDBJ databases">
        <authorList>
            <person name="de Groot N.N."/>
        </authorList>
    </citation>
    <scope>NUCLEOTIDE SEQUENCE [LARGE SCALE GENOMIC DNA]</scope>
    <source>
        <strain evidence="8 9">DSM 43941</strain>
    </source>
</reference>
<dbReference type="PANTHER" id="PTHR35807">
    <property type="entry name" value="TRANSCRIPTIONAL REGULATOR REDD-RELATED"/>
    <property type="match status" value="1"/>
</dbReference>
<dbReference type="InterPro" id="IPR005158">
    <property type="entry name" value="BTAD"/>
</dbReference>
<dbReference type="SUPFAM" id="SSF46894">
    <property type="entry name" value="C-terminal effector domain of the bipartite response regulators"/>
    <property type="match status" value="1"/>
</dbReference>
<dbReference type="SMART" id="SM00862">
    <property type="entry name" value="Trans_reg_C"/>
    <property type="match status" value="1"/>
</dbReference>
<name>A0A1H1UGQ3_9ACTN</name>
<dbReference type="GO" id="GO:0006355">
    <property type="term" value="P:regulation of DNA-templated transcription"/>
    <property type="evidence" value="ECO:0007669"/>
    <property type="project" value="InterPro"/>
</dbReference>
<evidence type="ECO:0000313" key="8">
    <source>
        <dbReference type="EMBL" id="SDS71550.1"/>
    </source>
</evidence>
<keyword evidence="4" id="KW-0804">Transcription</keyword>
<dbReference type="InterPro" id="IPR016032">
    <property type="entry name" value="Sig_transdc_resp-reg_C-effctor"/>
</dbReference>
<evidence type="ECO:0000256" key="5">
    <source>
        <dbReference type="SAM" id="MobiDB-lite"/>
    </source>
</evidence>
<dbReference type="Pfam" id="PF03704">
    <property type="entry name" value="BTAD"/>
    <property type="match status" value="1"/>
</dbReference>
<keyword evidence="9" id="KW-1185">Reference proteome</keyword>